<feature type="transmembrane region" description="Helical" evidence="8">
    <location>
        <begin position="120"/>
        <end position="141"/>
    </location>
</feature>
<evidence type="ECO:0000256" key="3">
    <source>
        <dbReference type="ARBA" id="ARBA00022448"/>
    </source>
</evidence>
<dbReference type="Proteomes" id="UP001596270">
    <property type="component" value="Unassembled WGS sequence"/>
</dbReference>
<gene>
    <name evidence="9" type="ORF">ACFQND_19605</name>
</gene>
<protein>
    <submittedName>
        <fullName evidence="9">AEC family transporter</fullName>
    </submittedName>
</protein>
<keyword evidence="6 8" id="KW-1133">Transmembrane helix</keyword>
<accession>A0ABW1U2F7</accession>
<organism evidence="9 10">
    <name type="scientific">Polaromonas aquatica</name>
    <dbReference type="NCBI Taxonomy" id="332657"/>
    <lineage>
        <taxon>Bacteria</taxon>
        <taxon>Pseudomonadati</taxon>
        <taxon>Pseudomonadota</taxon>
        <taxon>Betaproteobacteria</taxon>
        <taxon>Burkholderiales</taxon>
        <taxon>Comamonadaceae</taxon>
        <taxon>Polaromonas</taxon>
    </lineage>
</organism>
<feature type="transmembrane region" description="Helical" evidence="8">
    <location>
        <begin position="66"/>
        <end position="83"/>
    </location>
</feature>
<evidence type="ECO:0000256" key="4">
    <source>
        <dbReference type="ARBA" id="ARBA00022475"/>
    </source>
</evidence>
<dbReference type="RefSeq" id="WP_371438065.1">
    <property type="nucleotide sequence ID" value="NZ_JBHSRS010000083.1"/>
</dbReference>
<keyword evidence="5 8" id="KW-0812">Transmembrane</keyword>
<evidence type="ECO:0000313" key="9">
    <source>
        <dbReference type="EMBL" id="MFC6283439.1"/>
    </source>
</evidence>
<dbReference type="Gene3D" id="1.20.1530.20">
    <property type="match status" value="1"/>
</dbReference>
<dbReference type="EMBL" id="JBHSRS010000083">
    <property type="protein sequence ID" value="MFC6283439.1"/>
    <property type="molecule type" value="Genomic_DNA"/>
</dbReference>
<name>A0ABW1U2F7_9BURK</name>
<feature type="transmembrane region" description="Helical" evidence="8">
    <location>
        <begin position="183"/>
        <end position="202"/>
    </location>
</feature>
<evidence type="ECO:0000256" key="1">
    <source>
        <dbReference type="ARBA" id="ARBA00004651"/>
    </source>
</evidence>
<feature type="transmembrane region" description="Helical" evidence="8">
    <location>
        <begin position="36"/>
        <end position="54"/>
    </location>
</feature>
<evidence type="ECO:0000256" key="6">
    <source>
        <dbReference type="ARBA" id="ARBA00022989"/>
    </source>
</evidence>
<evidence type="ECO:0000256" key="5">
    <source>
        <dbReference type="ARBA" id="ARBA00022692"/>
    </source>
</evidence>
<evidence type="ECO:0000313" key="10">
    <source>
        <dbReference type="Proteomes" id="UP001596270"/>
    </source>
</evidence>
<feature type="transmembrane region" description="Helical" evidence="8">
    <location>
        <begin position="208"/>
        <end position="230"/>
    </location>
</feature>
<feature type="transmembrane region" description="Helical" evidence="8">
    <location>
        <begin position="295"/>
        <end position="317"/>
    </location>
</feature>
<feature type="transmembrane region" description="Helical" evidence="8">
    <location>
        <begin position="250"/>
        <end position="275"/>
    </location>
</feature>
<evidence type="ECO:0000256" key="2">
    <source>
        <dbReference type="ARBA" id="ARBA00010145"/>
    </source>
</evidence>
<proteinExistence type="inferred from homology"/>
<comment type="caution">
    <text evidence="9">The sequence shown here is derived from an EMBL/GenBank/DDBJ whole genome shotgun (WGS) entry which is preliminary data.</text>
</comment>
<dbReference type="Pfam" id="PF03547">
    <property type="entry name" value="Mem_trans"/>
    <property type="match status" value="1"/>
</dbReference>
<keyword evidence="4" id="KW-1003">Cell membrane</keyword>
<dbReference type="PANTHER" id="PTHR36838:SF3">
    <property type="entry name" value="TRANSPORTER AUXIN EFFLUX CARRIER EC FAMILY"/>
    <property type="match status" value="1"/>
</dbReference>
<sequence>MNQLVFLSLLPVVLLIAIGFIAGRAGWIRTVAVKDLSNLIFLMLTPALLFRTMSHVRIEQLDFKPVAAYFLAVMLLFAGTLAVQGFNRRGAVLALAATFSNTVMIGIAMVSLMYGPQGLVILLTLVSVHALVLLTSATLVLELAVVQEQKQQGTLDGPGVAPRHAVTTVLTALKNAVLHPVPLPIIVGLLFAQTGWVMPAVIDKPLELLANAFGPLALVLVGVTLAFTPVGRHWRQALALAAVKNLLHPLLVLGLCYLLGVGGLPMVVMVVASALPIGANVFLFSQRYKVAEELVTASVVVSTALAMVTLTLVLLLVGKIA</sequence>
<keyword evidence="3" id="KW-0813">Transport</keyword>
<feature type="transmembrane region" description="Helical" evidence="8">
    <location>
        <begin position="90"/>
        <end position="114"/>
    </location>
</feature>
<reference evidence="10" key="1">
    <citation type="journal article" date="2019" name="Int. J. Syst. Evol. Microbiol.">
        <title>The Global Catalogue of Microorganisms (GCM) 10K type strain sequencing project: providing services to taxonomists for standard genome sequencing and annotation.</title>
        <authorList>
            <consortium name="The Broad Institute Genomics Platform"/>
            <consortium name="The Broad Institute Genome Sequencing Center for Infectious Disease"/>
            <person name="Wu L."/>
            <person name="Ma J."/>
        </authorList>
    </citation>
    <scope>NUCLEOTIDE SEQUENCE [LARGE SCALE GENOMIC DNA]</scope>
    <source>
        <strain evidence="10">CCUG 39402</strain>
    </source>
</reference>
<comment type="subcellular location">
    <subcellularLocation>
        <location evidence="1">Cell membrane</location>
        <topology evidence="1">Multi-pass membrane protein</topology>
    </subcellularLocation>
</comment>
<dbReference type="PANTHER" id="PTHR36838">
    <property type="entry name" value="AUXIN EFFLUX CARRIER FAMILY PROTEIN"/>
    <property type="match status" value="1"/>
</dbReference>
<comment type="similarity">
    <text evidence="2">Belongs to the auxin efflux carrier (TC 2.A.69) family.</text>
</comment>
<keyword evidence="7 8" id="KW-0472">Membrane</keyword>
<keyword evidence="10" id="KW-1185">Reference proteome</keyword>
<dbReference type="InterPro" id="IPR038770">
    <property type="entry name" value="Na+/solute_symporter_sf"/>
</dbReference>
<evidence type="ECO:0000256" key="7">
    <source>
        <dbReference type="ARBA" id="ARBA00023136"/>
    </source>
</evidence>
<dbReference type="InterPro" id="IPR004776">
    <property type="entry name" value="Mem_transp_PIN-like"/>
</dbReference>
<evidence type="ECO:0000256" key="8">
    <source>
        <dbReference type="SAM" id="Phobius"/>
    </source>
</evidence>
<feature type="transmembrane region" description="Helical" evidence="8">
    <location>
        <begin position="6"/>
        <end position="24"/>
    </location>
</feature>